<dbReference type="Gene3D" id="3.20.20.80">
    <property type="entry name" value="Glycosidases"/>
    <property type="match status" value="1"/>
</dbReference>
<dbReference type="Gene3D" id="2.60.40.10">
    <property type="entry name" value="Immunoglobulins"/>
    <property type="match status" value="3"/>
</dbReference>
<dbReference type="SUPFAM" id="SSF49303">
    <property type="entry name" value="beta-Galactosidase/glucuronidase domain"/>
    <property type="match status" value="1"/>
</dbReference>
<gene>
    <name evidence="12" type="ORF">FHX64_001132</name>
</gene>
<dbReference type="AlphaFoldDB" id="A0A7W5DR19"/>
<dbReference type="InterPro" id="IPR054593">
    <property type="entry name" value="Beta-mannosidase-like_N2"/>
</dbReference>
<dbReference type="Pfam" id="PF16355">
    <property type="entry name" value="DUF4982"/>
    <property type="match status" value="1"/>
</dbReference>
<keyword evidence="4 12" id="KW-0378">Hydrolase</keyword>
<dbReference type="SUPFAM" id="SSF51445">
    <property type="entry name" value="(Trans)glycosidases"/>
    <property type="match status" value="1"/>
</dbReference>
<dbReference type="EC" id="3.2.1.23" evidence="12"/>
<dbReference type="InterPro" id="IPR008979">
    <property type="entry name" value="Galactose-bd-like_sf"/>
</dbReference>
<dbReference type="SUPFAM" id="SSF49785">
    <property type="entry name" value="Galactose-binding domain-like"/>
    <property type="match status" value="1"/>
</dbReference>
<dbReference type="InterPro" id="IPR017853">
    <property type="entry name" value="GH"/>
</dbReference>
<accession>A0A7W5DR19</accession>
<evidence type="ECO:0000256" key="2">
    <source>
        <dbReference type="ARBA" id="ARBA00007401"/>
    </source>
</evidence>
<evidence type="ECO:0000256" key="3">
    <source>
        <dbReference type="ARBA" id="ARBA00022670"/>
    </source>
</evidence>
<comment type="caution">
    <text evidence="12">The sequence shown here is derived from an EMBL/GenBank/DDBJ whole genome shotgun (WGS) entry which is preliminary data.</text>
</comment>
<dbReference type="GO" id="GO:0008234">
    <property type="term" value="F:cysteine-type peptidase activity"/>
    <property type="evidence" value="ECO:0007669"/>
    <property type="project" value="UniProtKB-KW"/>
</dbReference>
<evidence type="ECO:0000259" key="10">
    <source>
        <dbReference type="Pfam" id="PF18565"/>
    </source>
</evidence>
<proteinExistence type="inferred from homology"/>
<feature type="domain" description="DUF4982" evidence="9">
    <location>
        <begin position="673"/>
        <end position="745"/>
    </location>
</feature>
<feature type="domain" description="Glycoside hydrolase family 2 catalytic" evidence="8">
    <location>
        <begin position="350"/>
        <end position="520"/>
    </location>
</feature>
<reference evidence="12 13" key="1">
    <citation type="submission" date="2020-08" db="EMBL/GenBank/DDBJ databases">
        <title>Genomic Encyclopedia of Type Strains, Phase IV (KMG-IV): sequencing the most valuable type-strain genomes for metagenomic binning, comparative biology and taxonomic classification.</title>
        <authorList>
            <person name="Goeker M."/>
        </authorList>
    </citation>
    <scope>NUCLEOTIDE SEQUENCE [LARGE SCALE GENOMIC DNA]</scope>
    <source>
        <strain evidence="12 13">DSM 27471</strain>
    </source>
</reference>
<feature type="domain" description="Beta-mannosidase-like galactose-binding" evidence="11">
    <location>
        <begin position="108"/>
        <end position="194"/>
    </location>
</feature>
<protein>
    <submittedName>
        <fullName evidence="12">Beta-galactosidase</fullName>
        <ecNumber evidence="12">3.2.1.23</ecNumber>
    </submittedName>
</protein>
<feature type="domain" description="Glycoside hydrolase family 2 immunoglobulin-like beta-sandwich" evidence="7">
    <location>
        <begin position="241"/>
        <end position="338"/>
    </location>
</feature>
<keyword evidence="13" id="KW-1185">Reference proteome</keyword>
<dbReference type="PANTHER" id="PTHR42732">
    <property type="entry name" value="BETA-GALACTOSIDASE"/>
    <property type="match status" value="1"/>
</dbReference>
<dbReference type="InterPro" id="IPR006102">
    <property type="entry name" value="Ig-like_GH2"/>
</dbReference>
<dbReference type="PANTHER" id="PTHR42732:SF1">
    <property type="entry name" value="BETA-MANNOSIDASE"/>
    <property type="match status" value="1"/>
</dbReference>
<dbReference type="Pfam" id="PF22666">
    <property type="entry name" value="Glyco_hydro_2_N2"/>
    <property type="match status" value="1"/>
</dbReference>
<dbReference type="Pfam" id="PF18565">
    <property type="entry name" value="Glyco_hydro2_C5"/>
    <property type="match status" value="1"/>
</dbReference>
<evidence type="ECO:0000256" key="1">
    <source>
        <dbReference type="ARBA" id="ARBA00006067"/>
    </source>
</evidence>
<evidence type="ECO:0000259" key="8">
    <source>
        <dbReference type="Pfam" id="PF02836"/>
    </source>
</evidence>
<dbReference type="GO" id="GO:0005975">
    <property type="term" value="P:carbohydrate metabolic process"/>
    <property type="evidence" value="ECO:0007669"/>
    <property type="project" value="InterPro"/>
</dbReference>
<evidence type="ECO:0000313" key="13">
    <source>
        <dbReference type="Proteomes" id="UP000544222"/>
    </source>
</evidence>
<dbReference type="GO" id="GO:0004565">
    <property type="term" value="F:beta-galactosidase activity"/>
    <property type="evidence" value="ECO:0007669"/>
    <property type="project" value="UniProtKB-EC"/>
</dbReference>
<comment type="similarity">
    <text evidence="2">Belongs to the glycosyl hydrolase 2 family.</text>
</comment>
<evidence type="ECO:0000256" key="4">
    <source>
        <dbReference type="ARBA" id="ARBA00022801"/>
    </source>
</evidence>
<evidence type="ECO:0000259" key="7">
    <source>
        <dbReference type="Pfam" id="PF00703"/>
    </source>
</evidence>
<dbReference type="Pfam" id="PF00703">
    <property type="entry name" value="Glyco_hydro_2"/>
    <property type="match status" value="1"/>
</dbReference>
<evidence type="ECO:0000256" key="5">
    <source>
        <dbReference type="ARBA" id="ARBA00022807"/>
    </source>
</evidence>
<dbReference type="InterPro" id="IPR006103">
    <property type="entry name" value="Glyco_hydro_2_cat"/>
</dbReference>
<dbReference type="InterPro" id="IPR036156">
    <property type="entry name" value="Beta-gal/glucu_dom_sf"/>
</dbReference>
<comment type="similarity">
    <text evidence="1">Belongs to the peptidase C25 family.</text>
</comment>
<dbReference type="InterPro" id="IPR040605">
    <property type="entry name" value="Glyco_hydro2_dom5"/>
</dbReference>
<name>A0A7W5DR19_9PORP</name>
<dbReference type="EMBL" id="JACHYB010000001">
    <property type="protein sequence ID" value="MBB3186969.1"/>
    <property type="molecule type" value="Genomic_DNA"/>
</dbReference>
<evidence type="ECO:0000313" key="12">
    <source>
        <dbReference type="EMBL" id="MBB3186969.1"/>
    </source>
</evidence>
<dbReference type="Proteomes" id="UP000544222">
    <property type="component" value="Unassembled WGS sequence"/>
</dbReference>
<keyword evidence="3" id="KW-0645">Protease</keyword>
<dbReference type="InterPro" id="IPR051913">
    <property type="entry name" value="GH2_Domain-Containing"/>
</dbReference>
<evidence type="ECO:0000256" key="6">
    <source>
        <dbReference type="ARBA" id="ARBA00023295"/>
    </source>
</evidence>
<sequence>MEKKKYIALLFLISVIFVLKTENSTASNLGATTRIIYHPPISPRTIYNFNPGWKFAFGDSADASQPQFNDSAWSDVNLPHTWNDIDTYRSFISHSGGDQGEKRFGIGWYRKHFKLPQSATGRKIFLEFDGMRQAGQFFLNGKLIGNYENGITAVGFDITNTVKFGGQDNILAVKVDNSQNYKEKATGTPFEWNVKDFNPNFGGLNRDAKLIITSKIYQTLPLYEDLKTSGIYIYPSNFNIHHKTCDVNIESQVRNESGDQQSITLSAIIVNREGVVCARLQGNTSDLVDGETEIFTASGQLSNAKFWSPQSPNLYDVYCILTVDNKIVDVQRIKTGFRETQFKGGVGTGGVYLNGKFIWLTGYAQRAANGWPGLGGAYPDWMHDFTMSLVRKSNGNFIRWMHVAPQRADVAACDKYGIVEICPAGDKERDAQGRQWDQRVEVMRATMIFYRNNPSIFFWEAGNTIVTPQQMEQMVSLRKQWDPHGGRVIGTRDNDLSEANKALTPICEWYGVMIGQAPQTDKITGDEIFRGYSIARRNRAPLIEEEDFRDEAGRNIWDAYSPPHFGFKPREGDTYHWNSETFCLAAAARYERYMLNRIDNPDPAHSKWSGYASIYFTDADADGRQDSSYVLRVSGKVDGVRLPKSLFYVSRVMQNPQPDIHIIGHWTYPPNTVKTIYTAANHCDSMELFVNGKLVGVANKPYDFTDRFNGNNKNLGNTGYIYAFPSVQYKIGTIKAIGITNGKIVVRDEIETAGKPEAVRLTVHTGAKGLQADGSDIALIDFEVVDAKGRRCPTDESRVDFQITGPAIWRGGFNASRLNSTNNLYLYTECGINRVAIRSTLTPGIITITAKRKGLVSATVKIESNPVKIVSGLSLSTPQRLDASNKITLASE</sequence>
<dbReference type="Gene3D" id="2.60.120.260">
    <property type="entry name" value="Galactose-binding domain-like"/>
    <property type="match status" value="1"/>
</dbReference>
<dbReference type="Pfam" id="PF02836">
    <property type="entry name" value="Glyco_hydro_2_C"/>
    <property type="match status" value="1"/>
</dbReference>
<feature type="domain" description="Glycoside hydrolase family 2" evidence="10">
    <location>
        <begin position="761"/>
        <end position="861"/>
    </location>
</feature>
<dbReference type="GO" id="GO:0006508">
    <property type="term" value="P:proteolysis"/>
    <property type="evidence" value="ECO:0007669"/>
    <property type="project" value="UniProtKB-KW"/>
</dbReference>
<organism evidence="12 13">
    <name type="scientific">Microbacter margulisiae</name>
    <dbReference type="NCBI Taxonomy" id="1350067"/>
    <lineage>
        <taxon>Bacteria</taxon>
        <taxon>Pseudomonadati</taxon>
        <taxon>Bacteroidota</taxon>
        <taxon>Bacteroidia</taxon>
        <taxon>Bacteroidales</taxon>
        <taxon>Porphyromonadaceae</taxon>
        <taxon>Microbacter</taxon>
    </lineage>
</organism>
<dbReference type="InterPro" id="IPR013783">
    <property type="entry name" value="Ig-like_fold"/>
</dbReference>
<keyword evidence="6 12" id="KW-0326">Glycosidase</keyword>
<keyword evidence="5" id="KW-0788">Thiol protease</keyword>
<dbReference type="RefSeq" id="WP_183412795.1">
    <property type="nucleotide sequence ID" value="NZ_JACHYB010000001.1"/>
</dbReference>
<dbReference type="InterPro" id="IPR032311">
    <property type="entry name" value="DUF4982"/>
</dbReference>
<evidence type="ECO:0000259" key="9">
    <source>
        <dbReference type="Pfam" id="PF16355"/>
    </source>
</evidence>
<evidence type="ECO:0000259" key="11">
    <source>
        <dbReference type="Pfam" id="PF22666"/>
    </source>
</evidence>